<dbReference type="Gene3D" id="3.40.50.300">
    <property type="entry name" value="P-loop containing nucleotide triphosphate hydrolases"/>
    <property type="match status" value="1"/>
</dbReference>
<dbReference type="InterPro" id="IPR059050">
    <property type="entry name" value="Rv3660c_N"/>
</dbReference>
<proteinExistence type="predicted"/>
<dbReference type="SUPFAM" id="SSF52540">
    <property type="entry name" value="P-loop containing nucleoside triphosphate hydrolases"/>
    <property type="match status" value="1"/>
</dbReference>
<keyword evidence="3" id="KW-1185">Reference proteome</keyword>
<reference evidence="2 3" key="1">
    <citation type="journal article" date="2012" name="J. Bacteriol.">
        <title>Complete Genome Sequence of Mycobacterium vaccae Type Strain ATCC 25954.</title>
        <authorList>
            <person name="Ho Y.S."/>
            <person name="Adroub S.A."/>
            <person name="Abadi M."/>
            <person name="Al Alwan B."/>
            <person name="Alkhateeb R."/>
            <person name="Gao G."/>
            <person name="Ragab A."/>
            <person name="Ali S."/>
            <person name="van Soolingen D."/>
            <person name="Bitter W."/>
            <person name="Pain A."/>
            <person name="Abdallah A.M."/>
        </authorList>
    </citation>
    <scope>NUCLEOTIDE SEQUENCE [LARGE SCALE GENOMIC DNA]</scope>
    <source>
        <strain evidence="2 3">ATCC 25954</strain>
    </source>
</reference>
<dbReference type="GO" id="GO:0005524">
    <property type="term" value="F:ATP binding"/>
    <property type="evidence" value="ECO:0007669"/>
    <property type="project" value="TreeGrafter"/>
</dbReference>
<dbReference type="GO" id="GO:0005829">
    <property type="term" value="C:cytosol"/>
    <property type="evidence" value="ECO:0007669"/>
    <property type="project" value="TreeGrafter"/>
</dbReference>
<feature type="domain" description="Rv3660c-like CheY-like N-terminal" evidence="1">
    <location>
        <begin position="11"/>
        <end position="115"/>
    </location>
</feature>
<evidence type="ECO:0000259" key="1">
    <source>
        <dbReference type="Pfam" id="PF26563"/>
    </source>
</evidence>
<evidence type="ECO:0000313" key="2">
    <source>
        <dbReference type="EMBL" id="EJZ10395.1"/>
    </source>
</evidence>
<dbReference type="GO" id="GO:0009898">
    <property type="term" value="C:cytoplasmic side of plasma membrane"/>
    <property type="evidence" value="ECO:0007669"/>
    <property type="project" value="TreeGrafter"/>
</dbReference>
<dbReference type="NCBIfam" id="TIGR03815">
    <property type="entry name" value="CpaE_hom_Actino"/>
    <property type="match status" value="1"/>
</dbReference>
<dbReference type="InterPro" id="IPR027417">
    <property type="entry name" value="P-loop_NTPase"/>
</dbReference>
<comment type="caution">
    <text evidence="2">The sequence shown here is derived from an EMBL/GenBank/DDBJ whole genome shotgun (WGS) entry which is preliminary data.</text>
</comment>
<accession>K0UZ80</accession>
<dbReference type="Pfam" id="PF26563">
    <property type="entry name" value="Rv3660c_N"/>
    <property type="match status" value="1"/>
</dbReference>
<dbReference type="GO" id="GO:0016887">
    <property type="term" value="F:ATP hydrolysis activity"/>
    <property type="evidence" value="ECO:0007669"/>
    <property type="project" value="TreeGrafter"/>
</dbReference>
<gene>
    <name evidence="2" type="ORF">MVAC_09487</name>
</gene>
<dbReference type="GO" id="GO:0051782">
    <property type="term" value="P:negative regulation of cell division"/>
    <property type="evidence" value="ECO:0007669"/>
    <property type="project" value="TreeGrafter"/>
</dbReference>
<dbReference type="HOGENOM" id="CLU_042654_2_1_11"/>
<sequence length="365" mass="36768">MTVAEAILVLVDDPVLSADIDRVVAAAGMQVVRATDPSSHRVWTGAAAVLVDAAAACRCAARRLPRRPRVLLISGDAPGPDDWEAAVAIGAQRVVTLPTDDRELMAELADATEAARHAGVRGPVVAVLAGRGGGGASVFATALAKIAANSLLIDGDPWGGGLDLVLGSETEPGLRWPDLSLAGGRVSFSALRDALPHRRGVSVLSGSRVLSGDDPSNEVDPAPLEAVIAAGSRAGVTVVCDVARRPGPAGDTAVSSADLVVLVTPADLRSCAAGAATAKWVTAANPNAGVVVRGPAPGGLRPTDVARIVGLPVLAAMRPQPGIETSLERGGLRVGARSPLARAAREVLSVLGQHPQLGPAAEAVA</sequence>
<dbReference type="AlphaFoldDB" id="K0UZ80"/>
<evidence type="ECO:0000313" key="3">
    <source>
        <dbReference type="Proteomes" id="UP000006072"/>
    </source>
</evidence>
<dbReference type="InterPro" id="IPR022521">
    <property type="entry name" value="Rv3660c"/>
</dbReference>
<organism evidence="2 3">
    <name type="scientific">Mycolicibacterium vaccae ATCC 25954</name>
    <dbReference type="NCBI Taxonomy" id="1194972"/>
    <lineage>
        <taxon>Bacteria</taxon>
        <taxon>Bacillati</taxon>
        <taxon>Actinomycetota</taxon>
        <taxon>Actinomycetes</taxon>
        <taxon>Mycobacteriales</taxon>
        <taxon>Mycobacteriaceae</taxon>
        <taxon>Mycolicibacterium</taxon>
    </lineage>
</organism>
<dbReference type="SUPFAM" id="SSF52172">
    <property type="entry name" value="CheY-like"/>
    <property type="match status" value="1"/>
</dbReference>
<dbReference type="EMBL" id="ALQA01000015">
    <property type="protein sequence ID" value="EJZ10395.1"/>
    <property type="molecule type" value="Genomic_DNA"/>
</dbReference>
<protein>
    <recommendedName>
        <fullName evidence="1">Rv3660c-like CheY-like N-terminal domain-containing protein</fullName>
    </recommendedName>
</protein>
<name>K0UZ80_MYCVA</name>
<dbReference type="PANTHER" id="PTHR43384">
    <property type="entry name" value="SEPTUM SITE-DETERMINING PROTEIN MIND HOMOLOG, CHLOROPLASTIC-RELATED"/>
    <property type="match status" value="1"/>
</dbReference>
<dbReference type="InterPro" id="IPR050625">
    <property type="entry name" value="ParA/MinD_ATPase"/>
</dbReference>
<dbReference type="eggNOG" id="COG0455">
    <property type="taxonomic scope" value="Bacteria"/>
</dbReference>
<dbReference type="Proteomes" id="UP000006072">
    <property type="component" value="Unassembled WGS sequence"/>
</dbReference>
<dbReference type="InterPro" id="IPR011006">
    <property type="entry name" value="CheY-like_superfamily"/>
</dbReference>
<dbReference type="PATRIC" id="fig|1194972.3.peg.1904"/>
<dbReference type="PANTHER" id="PTHR43384:SF11">
    <property type="entry name" value="SEPTUM SITE DETERMINING PROTEIN"/>
    <property type="match status" value="1"/>
</dbReference>
<dbReference type="RefSeq" id="WP_003931730.1">
    <property type="nucleotide sequence ID" value="NZ_JH814694.1"/>
</dbReference>